<sequence length="42" mass="5005">MISAIVPTATPTMEILERMVMKFRFFLLRKYRVAINVDRFKA</sequence>
<dbReference type="AlphaFoldDB" id="U5C732"/>
<proteinExistence type="predicted"/>
<gene>
    <name evidence="1" type="ORF">P872_00430</name>
</gene>
<evidence type="ECO:0000313" key="2">
    <source>
        <dbReference type="Proteomes" id="UP000016843"/>
    </source>
</evidence>
<protein>
    <submittedName>
        <fullName evidence="1">Uncharacterized protein</fullName>
    </submittedName>
</protein>
<evidence type="ECO:0000313" key="1">
    <source>
        <dbReference type="EMBL" id="ERM84007.1"/>
    </source>
</evidence>
<keyword evidence="2" id="KW-1185">Reference proteome</keyword>
<organism evidence="1 2">
    <name type="scientific">Rhodonellum psychrophilum GCM71 = DSM 17998</name>
    <dbReference type="NCBI Taxonomy" id="1123057"/>
    <lineage>
        <taxon>Bacteria</taxon>
        <taxon>Pseudomonadati</taxon>
        <taxon>Bacteroidota</taxon>
        <taxon>Cytophagia</taxon>
        <taxon>Cytophagales</taxon>
        <taxon>Cytophagaceae</taxon>
        <taxon>Rhodonellum</taxon>
    </lineage>
</organism>
<dbReference type="Proteomes" id="UP000016843">
    <property type="component" value="Unassembled WGS sequence"/>
</dbReference>
<dbReference type="EMBL" id="AWXR01000007">
    <property type="protein sequence ID" value="ERM84007.1"/>
    <property type="molecule type" value="Genomic_DNA"/>
</dbReference>
<comment type="caution">
    <text evidence="1">The sequence shown here is derived from an EMBL/GenBank/DDBJ whole genome shotgun (WGS) entry which is preliminary data.</text>
</comment>
<reference evidence="1 2" key="1">
    <citation type="journal article" date="2013" name="Genome Announc.">
        <title>Draft Genome Sequence of the Psychrophilic and Alkaliphilic Rhodonellum psychrophilum Strain GCM71T.</title>
        <authorList>
            <person name="Hauptmann A.L."/>
            <person name="Glaring M.A."/>
            <person name="Hallin P.F."/>
            <person name="Prieme A."/>
            <person name="Stougaard P."/>
        </authorList>
    </citation>
    <scope>NUCLEOTIDE SEQUENCE [LARGE SCALE GENOMIC DNA]</scope>
    <source>
        <strain evidence="1 2">GCM71</strain>
    </source>
</reference>
<accession>U5C732</accession>
<name>U5C732_9BACT</name>